<evidence type="ECO:0000313" key="3">
    <source>
        <dbReference type="Proteomes" id="UP000267289"/>
    </source>
</evidence>
<gene>
    <name evidence="2" type="ORF">LAUMK13_02064</name>
</gene>
<dbReference type="EMBL" id="UPHQ01000091">
    <property type="protein sequence ID" value="VBA38323.1"/>
    <property type="molecule type" value="Genomic_DNA"/>
</dbReference>
<evidence type="ECO:0000259" key="1">
    <source>
        <dbReference type="Pfam" id="PF02720"/>
    </source>
</evidence>
<dbReference type="InterPro" id="IPR003870">
    <property type="entry name" value="DUF222"/>
</dbReference>
<proteinExistence type="predicted"/>
<dbReference type="Pfam" id="PF02720">
    <property type="entry name" value="DUF222"/>
    <property type="match status" value="1"/>
</dbReference>
<dbReference type="Proteomes" id="UP000267289">
    <property type="component" value="Unassembled WGS sequence"/>
</dbReference>
<protein>
    <recommendedName>
        <fullName evidence="1">DUF222 domain-containing protein</fullName>
    </recommendedName>
</protein>
<keyword evidence="3" id="KW-1185">Reference proteome</keyword>
<sequence>MIAEQASIDGAGCTPGWLVGADGLITAELIAELAQSAKLIPLIHPADAPPEPGYVPSKALADFVRCRDLTCRWPGCDQPAVRCDIDHTIPYAAGGPTHAAKLKCYCRLFRYRNNLHYADIRIMPILV</sequence>
<dbReference type="AlphaFoldDB" id="A0A498Q177"/>
<feature type="domain" description="DUF222" evidence="1">
    <location>
        <begin position="2"/>
        <end position="68"/>
    </location>
</feature>
<reference evidence="2 3" key="1">
    <citation type="submission" date="2018-09" db="EMBL/GenBank/DDBJ databases">
        <authorList>
            <person name="Tagini F."/>
        </authorList>
    </citation>
    <scope>NUCLEOTIDE SEQUENCE [LARGE SCALE GENOMIC DNA]</scope>
    <source>
        <strain evidence="2 3">MK13</strain>
    </source>
</reference>
<evidence type="ECO:0000313" key="2">
    <source>
        <dbReference type="EMBL" id="VBA38323.1"/>
    </source>
</evidence>
<organism evidence="2 3">
    <name type="scientific">Mycobacterium innocens</name>
    <dbReference type="NCBI Taxonomy" id="2341083"/>
    <lineage>
        <taxon>Bacteria</taxon>
        <taxon>Bacillati</taxon>
        <taxon>Actinomycetota</taxon>
        <taxon>Actinomycetes</taxon>
        <taxon>Mycobacteriales</taxon>
        <taxon>Mycobacteriaceae</taxon>
        <taxon>Mycobacterium</taxon>
    </lineage>
</organism>
<dbReference type="InterPro" id="IPR003615">
    <property type="entry name" value="HNH_nuc"/>
</dbReference>
<name>A0A498Q177_9MYCO</name>
<dbReference type="CDD" id="cd00085">
    <property type="entry name" value="HNHc"/>
    <property type="match status" value="1"/>
</dbReference>
<accession>A0A498Q177</accession>